<evidence type="ECO:0000313" key="2">
    <source>
        <dbReference type="EMBL" id="WVW86221.1"/>
    </source>
</evidence>
<dbReference type="AlphaFoldDB" id="A0A1B9FW91"/>
<gene>
    <name evidence="1" type="ORF">I302_07371</name>
    <name evidence="2" type="ORF">I302_108263</name>
</gene>
<dbReference type="KEGG" id="kbi:30211770"/>
<protein>
    <submittedName>
        <fullName evidence="1">Uncharacterized protein</fullName>
    </submittedName>
</protein>
<reference evidence="2" key="2">
    <citation type="submission" date="2013-07" db="EMBL/GenBank/DDBJ databases">
        <authorList>
            <consortium name="The Broad Institute Genome Sequencing Platform"/>
            <person name="Cuomo C."/>
            <person name="Litvintseva A."/>
            <person name="Chen Y."/>
            <person name="Heitman J."/>
            <person name="Sun S."/>
            <person name="Springer D."/>
            <person name="Dromer F."/>
            <person name="Young S.K."/>
            <person name="Zeng Q."/>
            <person name="Gargeya S."/>
            <person name="Fitzgerald M."/>
            <person name="Abouelleil A."/>
            <person name="Alvarado L."/>
            <person name="Berlin A.M."/>
            <person name="Chapman S.B."/>
            <person name="Dewar J."/>
            <person name="Goldberg J."/>
            <person name="Griggs A."/>
            <person name="Gujja S."/>
            <person name="Hansen M."/>
            <person name="Howarth C."/>
            <person name="Imamovic A."/>
            <person name="Larimer J."/>
            <person name="McCowan C."/>
            <person name="Murphy C."/>
            <person name="Pearson M."/>
            <person name="Priest M."/>
            <person name="Roberts A."/>
            <person name="Saif S."/>
            <person name="Shea T."/>
            <person name="Sykes S."/>
            <person name="Wortman J."/>
            <person name="Nusbaum C."/>
            <person name="Birren B."/>
        </authorList>
    </citation>
    <scope>NUCLEOTIDE SEQUENCE</scope>
    <source>
        <strain evidence="2">CBS 10118</strain>
    </source>
</reference>
<dbReference type="Proteomes" id="UP000092730">
    <property type="component" value="Chromosome 7"/>
</dbReference>
<evidence type="ECO:0000313" key="1">
    <source>
        <dbReference type="EMBL" id="OCF23021.1"/>
    </source>
</evidence>
<dbReference type="EMBL" id="CP144547">
    <property type="protein sequence ID" value="WVW86221.1"/>
    <property type="molecule type" value="Genomic_DNA"/>
</dbReference>
<proteinExistence type="predicted"/>
<organism evidence="1">
    <name type="scientific">Kwoniella bestiolae CBS 10118</name>
    <dbReference type="NCBI Taxonomy" id="1296100"/>
    <lineage>
        <taxon>Eukaryota</taxon>
        <taxon>Fungi</taxon>
        <taxon>Dikarya</taxon>
        <taxon>Basidiomycota</taxon>
        <taxon>Agaricomycotina</taxon>
        <taxon>Tremellomycetes</taxon>
        <taxon>Tremellales</taxon>
        <taxon>Cryptococcaceae</taxon>
        <taxon>Kwoniella</taxon>
    </lineage>
</organism>
<evidence type="ECO:0000313" key="3">
    <source>
        <dbReference type="Proteomes" id="UP000092730"/>
    </source>
</evidence>
<dbReference type="OrthoDB" id="2564533at2759"/>
<dbReference type="GeneID" id="30211770"/>
<reference evidence="2" key="4">
    <citation type="submission" date="2024-02" db="EMBL/GenBank/DDBJ databases">
        <title>Comparative genomics of Cryptococcus and Kwoniella reveals pathogenesis evolution and contrasting modes of karyotype evolution via chromosome fusion or intercentromeric recombination.</title>
        <authorList>
            <person name="Coelho M.A."/>
            <person name="David-Palma M."/>
            <person name="Shea T."/>
            <person name="Bowers K."/>
            <person name="McGinley-Smith S."/>
            <person name="Mohammad A.W."/>
            <person name="Gnirke A."/>
            <person name="Yurkov A.M."/>
            <person name="Nowrousian M."/>
            <person name="Sun S."/>
            <person name="Cuomo C.A."/>
            <person name="Heitman J."/>
        </authorList>
    </citation>
    <scope>NUCLEOTIDE SEQUENCE</scope>
    <source>
        <strain evidence="2">CBS 10118</strain>
    </source>
</reference>
<accession>A0A1B9FW91</accession>
<dbReference type="EMBL" id="KI894024">
    <property type="protein sequence ID" value="OCF23021.1"/>
    <property type="molecule type" value="Genomic_DNA"/>
</dbReference>
<keyword evidence="3" id="KW-1185">Reference proteome</keyword>
<dbReference type="VEuPathDB" id="FungiDB:I302_07371"/>
<dbReference type="RefSeq" id="XP_019044091.1">
    <property type="nucleotide sequence ID" value="XM_019193968.1"/>
</dbReference>
<name>A0A1B9FW91_9TREE</name>
<reference evidence="1" key="1">
    <citation type="submission" date="2013-07" db="EMBL/GenBank/DDBJ databases">
        <title>The Genome Sequence of Cryptococcus bestiolae CBS10118.</title>
        <authorList>
            <consortium name="The Broad Institute Genome Sequencing Platform"/>
            <person name="Cuomo C."/>
            <person name="Litvintseva A."/>
            <person name="Chen Y."/>
            <person name="Heitman J."/>
            <person name="Sun S."/>
            <person name="Springer D."/>
            <person name="Dromer F."/>
            <person name="Young S.K."/>
            <person name="Zeng Q."/>
            <person name="Gargeya S."/>
            <person name="Fitzgerald M."/>
            <person name="Abouelleil A."/>
            <person name="Alvarado L."/>
            <person name="Berlin A.M."/>
            <person name="Chapman S.B."/>
            <person name="Dewar J."/>
            <person name="Goldberg J."/>
            <person name="Griggs A."/>
            <person name="Gujja S."/>
            <person name="Hansen M."/>
            <person name="Howarth C."/>
            <person name="Imamovic A."/>
            <person name="Larimer J."/>
            <person name="McCowan C."/>
            <person name="Murphy C."/>
            <person name="Pearson M."/>
            <person name="Priest M."/>
            <person name="Roberts A."/>
            <person name="Saif S."/>
            <person name="Shea T."/>
            <person name="Sykes S."/>
            <person name="Wortman J."/>
            <person name="Nusbaum C."/>
            <person name="Birren B."/>
        </authorList>
    </citation>
    <scope>NUCLEOTIDE SEQUENCE [LARGE SCALE GENOMIC DNA]</scope>
    <source>
        <strain evidence="1">CBS 10118</strain>
    </source>
</reference>
<sequence>MPKTLLDLTDELIQLVAFYVHTDNFIPLPSFHPHHFNWASEIDSNVQKDYMNLRLTCRRVRDLCLPKGLHVVLKNWKKLVEWTMKAPDSILTGVRRVEIDIQFQPNLRISYAWPVIVHFLGLLTDLEELILVRTPLCTHSPTSIRQATGERLSELRTPSHDFLGRLMSFAISDRCPSCALPHINLLLPSMPSIKFVKTAGWSLPEKGINLWLNRHASSGGMVHVTTLFWKLRSLVFPYLDSGNYLLRLKELLPELEIVVLSINDFKSDNGVHFRAGPGPTDNETWRLGFELFEDFRSDFVTFRSRALEDDWPCLLGLLKSLGNLPNLKTMDLLATFSIKDRRPHLEGFTRKRKWSERGASPTTFQKFTQHYEDKLRSAICVAAMPFLEHIPSLQTGYFWEPYGLIDVQGEMDVTEWYRWEYHRVTEDDGTCSVEVVTTPERLSSEFMTTS</sequence>
<reference evidence="1" key="3">
    <citation type="submission" date="2014-01" db="EMBL/GenBank/DDBJ databases">
        <title>Evolution of pathogenesis and genome organization in the Tremellales.</title>
        <authorList>
            <person name="Cuomo C."/>
            <person name="Litvintseva A."/>
            <person name="Heitman J."/>
            <person name="Chen Y."/>
            <person name="Sun S."/>
            <person name="Springer D."/>
            <person name="Dromer F."/>
            <person name="Young S."/>
            <person name="Zeng Q."/>
            <person name="Chapman S."/>
            <person name="Gujja S."/>
            <person name="Saif S."/>
            <person name="Birren B."/>
        </authorList>
    </citation>
    <scope>NUCLEOTIDE SEQUENCE</scope>
    <source>
        <strain evidence="1">CBS 10118</strain>
    </source>
</reference>